<dbReference type="AlphaFoldDB" id="A0A4Y2QRH8"/>
<comment type="caution">
    <text evidence="1">The sequence shown here is derived from an EMBL/GenBank/DDBJ whole genome shotgun (WGS) entry which is preliminary data.</text>
</comment>
<evidence type="ECO:0000313" key="2">
    <source>
        <dbReference type="Proteomes" id="UP000499080"/>
    </source>
</evidence>
<proteinExistence type="predicted"/>
<evidence type="ECO:0000313" key="1">
    <source>
        <dbReference type="EMBL" id="GBN65913.1"/>
    </source>
</evidence>
<name>A0A4Y2QRH8_ARAVE</name>
<accession>A0A4Y2QRH8</accession>
<dbReference type="Proteomes" id="UP000499080">
    <property type="component" value="Unassembled WGS sequence"/>
</dbReference>
<organism evidence="1 2">
    <name type="scientific">Araneus ventricosus</name>
    <name type="common">Orbweaver spider</name>
    <name type="synonym">Epeira ventricosa</name>
    <dbReference type="NCBI Taxonomy" id="182803"/>
    <lineage>
        <taxon>Eukaryota</taxon>
        <taxon>Metazoa</taxon>
        <taxon>Ecdysozoa</taxon>
        <taxon>Arthropoda</taxon>
        <taxon>Chelicerata</taxon>
        <taxon>Arachnida</taxon>
        <taxon>Araneae</taxon>
        <taxon>Araneomorphae</taxon>
        <taxon>Entelegynae</taxon>
        <taxon>Araneoidea</taxon>
        <taxon>Araneidae</taxon>
        <taxon>Araneus</taxon>
    </lineage>
</organism>
<sequence length="124" mass="14346">MVATNCMKRNIHRCSTLEVLEHGKEKPFVSTFFASEKSPNDVEFRQISYNHSLGDLARVWFTIGDICAWLTENRFAPWLFTIGDICARLTENRFALRLVSRLVHLATFQPNRFAWQLVSSLVPN</sequence>
<dbReference type="EMBL" id="BGPR01014596">
    <property type="protein sequence ID" value="GBN65913.1"/>
    <property type="molecule type" value="Genomic_DNA"/>
</dbReference>
<keyword evidence="2" id="KW-1185">Reference proteome</keyword>
<reference evidence="1 2" key="1">
    <citation type="journal article" date="2019" name="Sci. Rep.">
        <title>Orb-weaving spider Araneus ventricosus genome elucidates the spidroin gene catalogue.</title>
        <authorList>
            <person name="Kono N."/>
            <person name="Nakamura H."/>
            <person name="Ohtoshi R."/>
            <person name="Moran D.A.P."/>
            <person name="Shinohara A."/>
            <person name="Yoshida Y."/>
            <person name="Fujiwara M."/>
            <person name="Mori M."/>
            <person name="Tomita M."/>
            <person name="Arakawa K."/>
        </authorList>
    </citation>
    <scope>NUCLEOTIDE SEQUENCE [LARGE SCALE GENOMIC DNA]</scope>
</reference>
<protein>
    <submittedName>
        <fullName evidence="1">Uncharacterized protein</fullName>
    </submittedName>
</protein>
<gene>
    <name evidence="1" type="ORF">AVEN_44376_1</name>
</gene>